<dbReference type="InterPro" id="IPR036890">
    <property type="entry name" value="HATPase_C_sf"/>
</dbReference>
<keyword evidence="9" id="KW-0472">Membrane</keyword>
<accession>A0ABN6Y486</accession>
<keyword evidence="3" id="KW-0597">Phosphoprotein</keyword>
<evidence type="ECO:0000259" key="10">
    <source>
        <dbReference type="Pfam" id="PF07730"/>
    </source>
</evidence>
<feature type="transmembrane region" description="Helical" evidence="9">
    <location>
        <begin position="117"/>
        <end position="135"/>
    </location>
</feature>
<evidence type="ECO:0000256" key="6">
    <source>
        <dbReference type="ARBA" id="ARBA00022777"/>
    </source>
</evidence>
<keyword evidence="9" id="KW-1133">Transmembrane helix</keyword>
<keyword evidence="12" id="KW-1185">Reference proteome</keyword>
<protein>
    <recommendedName>
        <fullName evidence="2">histidine kinase</fullName>
        <ecNumber evidence="2">2.7.13.3</ecNumber>
    </recommendedName>
</protein>
<evidence type="ECO:0000256" key="9">
    <source>
        <dbReference type="SAM" id="Phobius"/>
    </source>
</evidence>
<dbReference type="RefSeq" id="WP_286343686.1">
    <property type="nucleotide sequence ID" value="NZ_AP027732.1"/>
</dbReference>
<name>A0ABN6Y486_9MICO</name>
<feature type="domain" description="Signal transduction histidine kinase subgroup 3 dimerisation and phosphoacceptor" evidence="10">
    <location>
        <begin position="197"/>
        <end position="262"/>
    </location>
</feature>
<dbReference type="Pfam" id="PF07730">
    <property type="entry name" value="HisKA_3"/>
    <property type="match status" value="1"/>
</dbReference>
<keyword evidence="5" id="KW-0547">Nucleotide-binding</keyword>
<proteinExistence type="predicted"/>
<evidence type="ECO:0000256" key="5">
    <source>
        <dbReference type="ARBA" id="ARBA00022741"/>
    </source>
</evidence>
<dbReference type="PANTHER" id="PTHR24421:SF10">
    <property type="entry name" value="NITRATE_NITRITE SENSOR PROTEIN NARQ"/>
    <property type="match status" value="1"/>
</dbReference>
<evidence type="ECO:0000313" key="11">
    <source>
        <dbReference type="EMBL" id="BDZ50748.1"/>
    </source>
</evidence>
<dbReference type="Gene3D" id="3.30.565.10">
    <property type="entry name" value="Histidine kinase-like ATPase, C-terminal domain"/>
    <property type="match status" value="1"/>
</dbReference>
<keyword evidence="7" id="KW-0067">ATP-binding</keyword>
<evidence type="ECO:0000313" key="12">
    <source>
        <dbReference type="Proteomes" id="UP001321486"/>
    </source>
</evidence>
<dbReference type="Gene3D" id="1.20.5.1930">
    <property type="match status" value="1"/>
</dbReference>
<reference evidence="12" key="1">
    <citation type="journal article" date="2019" name="Int. J. Syst. Evol. Microbiol.">
        <title>The Global Catalogue of Microorganisms (GCM) 10K type strain sequencing project: providing services to taxonomists for standard genome sequencing and annotation.</title>
        <authorList>
            <consortium name="The Broad Institute Genomics Platform"/>
            <consortium name="The Broad Institute Genome Sequencing Center for Infectious Disease"/>
            <person name="Wu L."/>
            <person name="Ma J."/>
        </authorList>
    </citation>
    <scope>NUCLEOTIDE SEQUENCE [LARGE SCALE GENOMIC DNA]</scope>
    <source>
        <strain evidence="12">NBRC 108728</strain>
    </source>
</reference>
<feature type="transmembrane region" description="Helical" evidence="9">
    <location>
        <begin position="55"/>
        <end position="73"/>
    </location>
</feature>
<dbReference type="GO" id="GO:0016301">
    <property type="term" value="F:kinase activity"/>
    <property type="evidence" value="ECO:0007669"/>
    <property type="project" value="UniProtKB-KW"/>
</dbReference>
<feature type="transmembrane region" description="Helical" evidence="9">
    <location>
        <begin position="147"/>
        <end position="166"/>
    </location>
</feature>
<evidence type="ECO:0000256" key="8">
    <source>
        <dbReference type="ARBA" id="ARBA00023012"/>
    </source>
</evidence>
<keyword evidence="8" id="KW-0902">Two-component regulatory system</keyword>
<dbReference type="Proteomes" id="UP001321486">
    <property type="component" value="Chromosome"/>
</dbReference>
<dbReference type="InterPro" id="IPR050482">
    <property type="entry name" value="Sensor_HK_TwoCompSys"/>
</dbReference>
<dbReference type="PANTHER" id="PTHR24421">
    <property type="entry name" value="NITRATE/NITRITE SENSOR PROTEIN NARX-RELATED"/>
    <property type="match status" value="1"/>
</dbReference>
<keyword evidence="9" id="KW-0812">Transmembrane</keyword>
<gene>
    <name evidence="11" type="ORF">GCM10025867_29890</name>
</gene>
<keyword evidence="6 11" id="KW-0418">Kinase</keyword>
<sequence length="404" mass="42798">MTSAVATSFRRPGASFWLSTRRVAVALAAGVIAFAVVRGYELTALEQAGTATDHLGGFVALDLLLGIVAIGLVPLRRRAPLPITIVIGCLASFSVMAIGALGIAVVSLSTRRRRGEIATAGLIILVSSLVGDLVVADPADDTPLWQVAIASAAGLVILVLAGLNIGGRRELVDSLRERSERLVAEQALRLEQARSGERIRIAREMHDVLAHRLSLVALHSGALAYRDDLSRDQTAETAAVVRDNAHLALTELRDVLGVLRDPGSSDTLVSATTPQPTLAVLDGLFSENLEAGAVIDSTVRPEVAQALDTLSPVQSRHAFRILQEALTNARKHAPRAVVTVVLGGTPGERLEIVVQNPVTEPGDPWQPGHGLVGLAERVRLAGGDSTSRIDDGRFTVRAWLPWTV</sequence>
<evidence type="ECO:0000256" key="3">
    <source>
        <dbReference type="ARBA" id="ARBA00022553"/>
    </source>
</evidence>
<feature type="transmembrane region" description="Helical" evidence="9">
    <location>
        <begin position="85"/>
        <end position="105"/>
    </location>
</feature>
<evidence type="ECO:0000256" key="7">
    <source>
        <dbReference type="ARBA" id="ARBA00022840"/>
    </source>
</evidence>
<keyword evidence="4" id="KW-0808">Transferase</keyword>
<organism evidence="11 12">
    <name type="scientific">Frondihabitans sucicola</name>
    <dbReference type="NCBI Taxonomy" id="1268041"/>
    <lineage>
        <taxon>Bacteria</taxon>
        <taxon>Bacillati</taxon>
        <taxon>Actinomycetota</taxon>
        <taxon>Actinomycetes</taxon>
        <taxon>Micrococcales</taxon>
        <taxon>Microbacteriaceae</taxon>
        <taxon>Frondihabitans</taxon>
    </lineage>
</organism>
<evidence type="ECO:0000256" key="1">
    <source>
        <dbReference type="ARBA" id="ARBA00000085"/>
    </source>
</evidence>
<dbReference type="InterPro" id="IPR011712">
    <property type="entry name" value="Sig_transdc_His_kin_sub3_dim/P"/>
</dbReference>
<dbReference type="EMBL" id="AP027732">
    <property type="protein sequence ID" value="BDZ50748.1"/>
    <property type="molecule type" value="Genomic_DNA"/>
</dbReference>
<evidence type="ECO:0000256" key="2">
    <source>
        <dbReference type="ARBA" id="ARBA00012438"/>
    </source>
</evidence>
<evidence type="ECO:0000256" key="4">
    <source>
        <dbReference type="ARBA" id="ARBA00022679"/>
    </source>
</evidence>
<comment type="catalytic activity">
    <reaction evidence="1">
        <text>ATP + protein L-histidine = ADP + protein N-phospho-L-histidine.</text>
        <dbReference type="EC" id="2.7.13.3"/>
    </reaction>
</comment>
<dbReference type="EC" id="2.7.13.3" evidence="2"/>
<dbReference type="CDD" id="cd16917">
    <property type="entry name" value="HATPase_UhpB-NarQ-NarX-like"/>
    <property type="match status" value="1"/>
</dbReference>